<dbReference type="InterPro" id="IPR036576">
    <property type="entry name" value="WRKY_dom_sf"/>
</dbReference>
<comment type="caution">
    <text evidence="9">The sequence shown here is derived from an EMBL/GenBank/DDBJ whole genome shotgun (WGS) entry which is preliminary data.</text>
</comment>
<dbReference type="FunFam" id="2.20.25.80:FF:000002">
    <property type="entry name" value="probable WRKY transcription factor 31"/>
    <property type="match status" value="1"/>
</dbReference>
<keyword evidence="3" id="KW-0238">DNA-binding</keyword>
<dbReference type="SMART" id="SM00774">
    <property type="entry name" value="WRKY"/>
    <property type="match status" value="1"/>
</dbReference>
<dbReference type="OrthoDB" id="1686353at2759"/>
<name>A0A922EUY7_CARIL</name>
<evidence type="ECO:0000313" key="10">
    <source>
        <dbReference type="Proteomes" id="UP000811246"/>
    </source>
</evidence>
<reference evidence="9" key="1">
    <citation type="submission" date="2021-01" db="EMBL/GenBank/DDBJ databases">
        <authorList>
            <person name="Lovell J.T."/>
            <person name="Bentley N."/>
            <person name="Bhattarai G."/>
            <person name="Jenkins J.W."/>
            <person name="Sreedasyam A."/>
            <person name="Alarcon Y."/>
            <person name="Bock C."/>
            <person name="Boston L."/>
            <person name="Carlson J."/>
            <person name="Cervantes K."/>
            <person name="Clermont K."/>
            <person name="Krom N."/>
            <person name="Kubenka K."/>
            <person name="Mamidi S."/>
            <person name="Mattison C."/>
            <person name="Monteros M."/>
            <person name="Pisani C."/>
            <person name="Plott C."/>
            <person name="Rajasekar S."/>
            <person name="Rhein H.S."/>
            <person name="Rohla C."/>
            <person name="Song M."/>
            <person name="Hilaire R.S."/>
            <person name="Shu S."/>
            <person name="Wells L."/>
            <person name="Wang X."/>
            <person name="Webber J."/>
            <person name="Heerema R.J."/>
            <person name="Klein P."/>
            <person name="Conner P."/>
            <person name="Grauke L."/>
            <person name="Grimwood J."/>
            <person name="Schmutz J."/>
            <person name="Randall J.J."/>
        </authorList>
    </citation>
    <scope>NUCLEOTIDE SEQUENCE</scope>
    <source>
        <tissue evidence="9">Leaf</tissue>
    </source>
</reference>
<dbReference type="SUPFAM" id="SSF118290">
    <property type="entry name" value="WRKY DNA-binding domain"/>
    <property type="match status" value="1"/>
</dbReference>
<protein>
    <recommendedName>
        <fullName evidence="8">WRKY domain-containing protein</fullName>
    </recommendedName>
</protein>
<dbReference type="InterPro" id="IPR003657">
    <property type="entry name" value="WRKY_dom"/>
</dbReference>
<dbReference type="PANTHER" id="PTHR31429:SF86">
    <property type="entry name" value="WRKY TRANSCRIPTION FACTOR 61-RELATED"/>
    <property type="match status" value="1"/>
</dbReference>
<accession>A0A922EUY7</accession>
<evidence type="ECO:0000256" key="5">
    <source>
        <dbReference type="ARBA" id="ARBA00023242"/>
    </source>
</evidence>
<comment type="subcellular location">
    <subcellularLocation>
        <location evidence="1">Nucleus</location>
    </subcellularLocation>
</comment>
<evidence type="ECO:0000256" key="4">
    <source>
        <dbReference type="ARBA" id="ARBA00023163"/>
    </source>
</evidence>
<evidence type="ECO:0000256" key="2">
    <source>
        <dbReference type="ARBA" id="ARBA00023015"/>
    </source>
</evidence>
<feature type="coiled-coil region" evidence="6">
    <location>
        <begin position="72"/>
        <end position="106"/>
    </location>
</feature>
<organism evidence="9 10">
    <name type="scientific">Carya illinoinensis</name>
    <name type="common">Pecan</name>
    <dbReference type="NCBI Taxonomy" id="32201"/>
    <lineage>
        <taxon>Eukaryota</taxon>
        <taxon>Viridiplantae</taxon>
        <taxon>Streptophyta</taxon>
        <taxon>Embryophyta</taxon>
        <taxon>Tracheophyta</taxon>
        <taxon>Spermatophyta</taxon>
        <taxon>Magnoliopsida</taxon>
        <taxon>eudicotyledons</taxon>
        <taxon>Gunneridae</taxon>
        <taxon>Pentapetalae</taxon>
        <taxon>rosids</taxon>
        <taxon>fabids</taxon>
        <taxon>Fagales</taxon>
        <taxon>Juglandaceae</taxon>
        <taxon>Carya</taxon>
    </lineage>
</organism>
<feature type="region of interest" description="Disordered" evidence="7">
    <location>
        <begin position="196"/>
        <end position="218"/>
    </location>
</feature>
<evidence type="ECO:0000256" key="3">
    <source>
        <dbReference type="ARBA" id="ARBA00023125"/>
    </source>
</evidence>
<dbReference type="Gene3D" id="2.20.25.80">
    <property type="entry name" value="WRKY domain"/>
    <property type="match status" value="1"/>
</dbReference>
<dbReference type="GO" id="GO:0043565">
    <property type="term" value="F:sequence-specific DNA binding"/>
    <property type="evidence" value="ECO:0007669"/>
    <property type="project" value="InterPro"/>
</dbReference>
<gene>
    <name evidence="9" type="ORF">I3842_06G082100</name>
</gene>
<dbReference type="AlphaFoldDB" id="A0A922EUY7"/>
<keyword evidence="4" id="KW-0804">Transcription</keyword>
<dbReference type="GO" id="GO:0005634">
    <property type="term" value="C:nucleus"/>
    <property type="evidence" value="ECO:0007669"/>
    <property type="project" value="UniProtKB-SubCell"/>
</dbReference>
<keyword evidence="6" id="KW-0175">Coiled coil</keyword>
<evidence type="ECO:0000256" key="6">
    <source>
        <dbReference type="SAM" id="Coils"/>
    </source>
</evidence>
<evidence type="ECO:0000313" key="9">
    <source>
        <dbReference type="EMBL" id="KAG6708465.1"/>
    </source>
</evidence>
<dbReference type="EMBL" id="CM031830">
    <property type="protein sequence ID" value="KAG6708465.1"/>
    <property type="molecule type" value="Genomic_DNA"/>
</dbReference>
<evidence type="ECO:0000259" key="8">
    <source>
        <dbReference type="PROSITE" id="PS50811"/>
    </source>
</evidence>
<sequence>MDNTCPSEIMSFLGNIAVCREEIRTAVLKGTKDHQAGSSTNLYDHSMEISKVPFSALENNKQDLLSTRKNQVDREDQQLNFSEAEMGEVKEENERLKMLLARASKDYKSLQMHFFDILHQEKIRCTDSTVCSHQEKDELELVSLSLGMTSTDAVRKDETKNRNLSNGRQEDQKFDGKLSLGLDCRFEPSSISTVNRRNSSSINSFEELKEEEPTEIGPPSKLLKTLKNADDQVLQRQSPLKKARFSVRARCDTPTMNDGCQWRKYGQKISKGNPFPRGYYRCNVSSSCPVRKQVQRCVDDMSILITTYEGKHDHPLPISATAMASTTSDAASTLQSRSSSSHDEALIVTSAIAPISTSSTPSTTLRGFNFNLSQSTSRPQQFYIPNSSISTSNLHPSSATVDLTTAPSTSRPFGWFSSSFSSVPRYSSTGLNFSSSSSSSLEPNTLQTHWNGHTGYNGTLAYNINHIGHPYLNTTGRKQPFQEDLYQP</sequence>
<feature type="domain" description="WRKY" evidence="8">
    <location>
        <begin position="251"/>
        <end position="317"/>
    </location>
</feature>
<dbReference type="GO" id="GO:0003700">
    <property type="term" value="F:DNA-binding transcription factor activity"/>
    <property type="evidence" value="ECO:0007669"/>
    <property type="project" value="InterPro"/>
</dbReference>
<dbReference type="Proteomes" id="UP000811246">
    <property type="component" value="Chromosome 6"/>
</dbReference>
<proteinExistence type="predicted"/>
<evidence type="ECO:0000256" key="1">
    <source>
        <dbReference type="ARBA" id="ARBA00004123"/>
    </source>
</evidence>
<keyword evidence="5" id="KW-0539">Nucleus</keyword>
<dbReference type="PROSITE" id="PS50811">
    <property type="entry name" value="WRKY"/>
    <property type="match status" value="1"/>
</dbReference>
<dbReference type="PANTHER" id="PTHR31429">
    <property type="entry name" value="WRKY TRANSCRIPTION FACTOR 36-RELATED"/>
    <property type="match status" value="1"/>
</dbReference>
<dbReference type="InterPro" id="IPR044810">
    <property type="entry name" value="WRKY_plant"/>
</dbReference>
<dbReference type="Pfam" id="PF03106">
    <property type="entry name" value="WRKY"/>
    <property type="match status" value="1"/>
</dbReference>
<keyword evidence="2" id="KW-0805">Transcription regulation</keyword>
<evidence type="ECO:0000256" key="7">
    <source>
        <dbReference type="SAM" id="MobiDB-lite"/>
    </source>
</evidence>